<evidence type="ECO:0000256" key="3">
    <source>
        <dbReference type="ARBA" id="ARBA00022801"/>
    </source>
</evidence>
<feature type="compositionally biased region" description="Basic and acidic residues" evidence="5">
    <location>
        <begin position="173"/>
        <end position="195"/>
    </location>
</feature>
<dbReference type="GO" id="GO:0033550">
    <property type="term" value="F:MAP kinase tyrosine phosphatase activity"/>
    <property type="evidence" value="ECO:0007669"/>
    <property type="project" value="TreeGrafter"/>
</dbReference>
<keyword evidence="4" id="KW-0904">Protein phosphatase</keyword>
<evidence type="ECO:0000256" key="2">
    <source>
        <dbReference type="ARBA" id="ARBA00013064"/>
    </source>
</evidence>
<comment type="similarity">
    <text evidence="1">Belongs to the protein-tyrosine phosphatase family. Non-receptor class dual specificity subfamily.</text>
</comment>
<dbReference type="GO" id="GO:0043409">
    <property type="term" value="P:negative regulation of MAPK cascade"/>
    <property type="evidence" value="ECO:0007669"/>
    <property type="project" value="TreeGrafter"/>
</dbReference>
<evidence type="ECO:0000313" key="8">
    <source>
        <dbReference type="EMBL" id="GMH63063.1"/>
    </source>
</evidence>
<reference evidence="9" key="1">
    <citation type="journal article" date="2023" name="Commun. Biol.">
        <title>Genome analysis of Parmales, the sister group of diatoms, reveals the evolutionary specialization of diatoms from phago-mixotrophs to photoautotrophs.</title>
        <authorList>
            <person name="Ban H."/>
            <person name="Sato S."/>
            <person name="Yoshikawa S."/>
            <person name="Yamada K."/>
            <person name="Nakamura Y."/>
            <person name="Ichinomiya M."/>
            <person name="Sato N."/>
            <person name="Blanc-Mathieu R."/>
            <person name="Endo H."/>
            <person name="Kuwata A."/>
            <person name="Ogata H."/>
        </authorList>
    </citation>
    <scope>NUCLEOTIDE SEQUENCE [LARGE SCALE GENOMIC DNA]</scope>
    <source>
        <strain evidence="9">NIES 3700</strain>
    </source>
</reference>
<keyword evidence="3" id="KW-0378">Hydrolase</keyword>
<dbReference type="EMBL" id="BRXW01000525">
    <property type="protein sequence ID" value="GMH63063.1"/>
    <property type="molecule type" value="Genomic_DNA"/>
</dbReference>
<gene>
    <name evidence="8" type="ORF">TrLO_g13761</name>
</gene>
<evidence type="ECO:0000256" key="5">
    <source>
        <dbReference type="SAM" id="MobiDB-lite"/>
    </source>
</evidence>
<dbReference type="Gene3D" id="3.90.190.10">
    <property type="entry name" value="Protein tyrosine phosphatase superfamily"/>
    <property type="match status" value="1"/>
</dbReference>
<feature type="domain" description="Tyrosine-protein phosphatase" evidence="6">
    <location>
        <begin position="25"/>
        <end position="162"/>
    </location>
</feature>
<feature type="domain" description="Tyrosine specific protein phosphatases" evidence="7">
    <location>
        <begin position="85"/>
        <end position="140"/>
    </location>
</feature>
<dbReference type="InterPro" id="IPR000387">
    <property type="entry name" value="Tyr_Pase_dom"/>
</dbReference>
<proteinExistence type="inferred from homology"/>
<dbReference type="GO" id="GO:0017017">
    <property type="term" value="F:MAP kinase tyrosine/serine/threonine phosphatase activity"/>
    <property type="evidence" value="ECO:0007669"/>
    <property type="project" value="TreeGrafter"/>
</dbReference>
<evidence type="ECO:0000259" key="7">
    <source>
        <dbReference type="PROSITE" id="PS50056"/>
    </source>
</evidence>
<protein>
    <recommendedName>
        <fullName evidence="2">protein-tyrosine-phosphatase</fullName>
        <ecNumber evidence="2">3.1.3.48</ecNumber>
    </recommendedName>
</protein>
<evidence type="ECO:0000259" key="6">
    <source>
        <dbReference type="PROSITE" id="PS50054"/>
    </source>
</evidence>
<evidence type="ECO:0000256" key="4">
    <source>
        <dbReference type="ARBA" id="ARBA00022912"/>
    </source>
</evidence>
<accession>A0A9W7E251</accession>
<dbReference type="PANTHER" id="PTHR10159:SF519">
    <property type="entry name" value="DUAL SPECIFICITY PROTEIN PHOSPHATASE MPK3"/>
    <property type="match status" value="1"/>
</dbReference>
<evidence type="ECO:0000256" key="1">
    <source>
        <dbReference type="ARBA" id="ARBA00008601"/>
    </source>
</evidence>
<dbReference type="SUPFAM" id="SSF52799">
    <property type="entry name" value="(Phosphotyrosine protein) phosphatases II"/>
    <property type="match status" value="1"/>
</dbReference>
<name>A0A9W7E251_9STRA</name>
<dbReference type="EC" id="3.1.3.48" evidence="2"/>
<dbReference type="PROSITE" id="PS50056">
    <property type="entry name" value="TYR_PHOSPHATASE_2"/>
    <property type="match status" value="1"/>
</dbReference>
<dbReference type="Pfam" id="PF00782">
    <property type="entry name" value="DSPc"/>
    <property type="match status" value="1"/>
</dbReference>
<keyword evidence="9" id="KW-1185">Reference proteome</keyword>
<organism evidence="8 9">
    <name type="scientific">Triparma laevis f. longispina</name>
    <dbReference type="NCBI Taxonomy" id="1714387"/>
    <lineage>
        <taxon>Eukaryota</taxon>
        <taxon>Sar</taxon>
        <taxon>Stramenopiles</taxon>
        <taxon>Ochrophyta</taxon>
        <taxon>Bolidophyceae</taxon>
        <taxon>Parmales</taxon>
        <taxon>Triparmaceae</taxon>
        <taxon>Triparma</taxon>
    </lineage>
</organism>
<dbReference type="CDD" id="cd14498">
    <property type="entry name" value="DSP"/>
    <property type="match status" value="1"/>
</dbReference>
<dbReference type="GO" id="GO:0005737">
    <property type="term" value="C:cytoplasm"/>
    <property type="evidence" value="ECO:0007669"/>
    <property type="project" value="TreeGrafter"/>
</dbReference>
<feature type="region of interest" description="Disordered" evidence="5">
    <location>
        <begin position="173"/>
        <end position="208"/>
    </location>
</feature>
<dbReference type="AlphaFoldDB" id="A0A9W7E251"/>
<dbReference type="OrthoDB" id="10252009at2759"/>
<dbReference type="InterPro" id="IPR020422">
    <property type="entry name" value="TYR_PHOSPHATASE_DUAL_dom"/>
</dbReference>
<dbReference type="PROSITE" id="PS50054">
    <property type="entry name" value="TYR_PHOSPHATASE_DUAL"/>
    <property type="match status" value="1"/>
</dbReference>
<dbReference type="InterPro" id="IPR029021">
    <property type="entry name" value="Prot-tyrosine_phosphatase-like"/>
</dbReference>
<evidence type="ECO:0000313" key="9">
    <source>
        <dbReference type="Proteomes" id="UP001165122"/>
    </source>
</evidence>
<dbReference type="GO" id="GO:0008330">
    <property type="term" value="F:protein tyrosine/threonine phosphatase activity"/>
    <property type="evidence" value="ECO:0007669"/>
    <property type="project" value="TreeGrafter"/>
</dbReference>
<dbReference type="PANTHER" id="PTHR10159">
    <property type="entry name" value="DUAL SPECIFICITY PROTEIN PHOSPHATASE"/>
    <property type="match status" value="1"/>
</dbReference>
<sequence>MSTSPKKRPPRLSIEPELPLSMSHNLSLIDTTPLIISGKEVINNVDLLTSLSVTSIINCCSPRTGHDNFRYLHLNLIDEVGFDIKPSFESAREFIDESTGKILIHCNAGMSRSVSVAIDWLMVRKGMSLFEAFCLIKGCRQQASPNVGFMESLSDGSLNMEIYRKDRFASIEELRPSTTSESKDMERDDENAKEMEVDDHEVEGEGKM</sequence>
<dbReference type="Proteomes" id="UP001165122">
    <property type="component" value="Unassembled WGS sequence"/>
</dbReference>
<dbReference type="SMART" id="SM00195">
    <property type="entry name" value="DSPc"/>
    <property type="match status" value="1"/>
</dbReference>
<dbReference type="InterPro" id="IPR000340">
    <property type="entry name" value="Dual-sp_phosphatase_cat-dom"/>
</dbReference>
<comment type="caution">
    <text evidence="8">The sequence shown here is derived from an EMBL/GenBank/DDBJ whole genome shotgun (WGS) entry which is preliminary data.</text>
</comment>